<evidence type="ECO:0000313" key="4">
    <source>
        <dbReference type="Proteomes" id="UP000027586"/>
    </source>
</evidence>
<dbReference type="VEuPathDB" id="FungiDB:LCOR_11496.1"/>
<gene>
    <name evidence="3" type="ORF">LCOR_11496.1</name>
</gene>
<feature type="region of interest" description="Disordered" evidence="2">
    <location>
        <begin position="1"/>
        <end position="58"/>
    </location>
</feature>
<protein>
    <submittedName>
        <fullName evidence="3">Uncharacterized protein</fullName>
    </submittedName>
</protein>
<dbReference type="OrthoDB" id="2288643at2759"/>
<feature type="coiled-coil region" evidence="1">
    <location>
        <begin position="59"/>
        <end position="86"/>
    </location>
</feature>
<evidence type="ECO:0000256" key="1">
    <source>
        <dbReference type="SAM" id="Coils"/>
    </source>
</evidence>
<sequence>MATNNNTQDQPRSPSNDGHRQQDQHVQDRMRRLSLRRDDMEVDQDATSSTAGQTQGGSYKEAFEALQELEDQIQEKMAAFRTSIKEKKPTNQQTKAFKELADIRKCAEEYRLICKEQYPDRLELYTWEEINQQKQQASNTSQDHVVPKELPALQCIGSDRWHPNKALHLSTEMFARAFENELNAAGLDHDKHWRRLLPKCLNDAQNIWLPTEVKEHPDLDWQEIRSRMVAKYDTPEQQLKSMEMVFHMRQHPHGLKEKIGQHISIQCTHLVIVAATSAGYADRYFRIWGIIWQCSFRSPTYEWLAITDCFHAVISKNRP</sequence>
<organism evidence="3 4">
    <name type="scientific">Lichtheimia corymbifera JMRC:FSU:9682</name>
    <dbReference type="NCBI Taxonomy" id="1263082"/>
    <lineage>
        <taxon>Eukaryota</taxon>
        <taxon>Fungi</taxon>
        <taxon>Fungi incertae sedis</taxon>
        <taxon>Mucoromycota</taxon>
        <taxon>Mucoromycotina</taxon>
        <taxon>Mucoromycetes</taxon>
        <taxon>Mucorales</taxon>
        <taxon>Lichtheimiaceae</taxon>
        <taxon>Lichtheimia</taxon>
    </lineage>
</organism>
<name>A0A068SFC9_9FUNG</name>
<feature type="compositionally biased region" description="Polar residues" evidence="2">
    <location>
        <begin position="1"/>
        <end position="16"/>
    </location>
</feature>
<feature type="compositionally biased region" description="Polar residues" evidence="2">
    <location>
        <begin position="45"/>
        <end position="57"/>
    </location>
</feature>
<keyword evidence="1" id="KW-0175">Coiled coil</keyword>
<dbReference type="Proteomes" id="UP000027586">
    <property type="component" value="Unassembled WGS sequence"/>
</dbReference>
<proteinExistence type="predicted"/>
<keyword evidence="4" id="KW-1185">Reference proteome</keyword>
<accession>A0A068SFC9</accession>
<evidence type="ECO:0000256" key="2">
    <source>
        <dbReference type="SAM" id="MobiDB-lite"/>
    </source>
</evidence>
<feature type="compositionally biased region" description="Basic and acidic residues" evidence="2">
    <location>
        <begin position="17"/>
        <end position="39"/>
    </location>
</feature>
<reference evidence="3" key="1">
    <citation type="submission" date="2013-08" db="EMBL/GenBank/DDBJ databases">
        <title>Gene expansion shapes genome architecture in the human pathogen Lichtheimia corymbifera: an evolutionary genomics analysis in the ancient terrestrial Mucorales (Mucoromycotina).</title>
        <authorList>
            <person name="Schwartze V.U."/>
            <person name="Winter S."/>
            <person name="Shelest E."/>
            <person name="Marcet-Houben M."/>
            <person name="Horn F."/>
            <person name="Wehner S."/>
            <person name="Hoffmann K."/>
            <person name="Riege K."/>
            <person name="Sammeth M."/>
            <person name="Nowrousian M."/>
            <person name="Valiante V."/>
            <person name="Linde J."/>
            <person name="Jacobsen I.D."/>
            <person name="Marz M."/>
            <person name="Brakhage A.A."/>
            <person name="Gabaldon T."/>
            <person name="Bocker S."/>
            <person name="Voigt K."/>
        </authorList>
    </citation>
    <scope>NUCLEOTIDE SEQUENCE [LARGE SCALE GENOMIC DNA]</scope>
    <source>
        <strain evidence="3">FSU 9682</strain>
    </source>
</reference>
<dbReference type="AlphaFoldDB" id="A0A068SFC9"/>
<dbReference type="EMBL" id="CBTN010000104">
    <property type="protein sequence ID" value="CDH60715.1"/>
    <property type="molecule type" value="Genomic_DNA"/>
</dbReference>
<evidence type="ECO:0000313" key="3">
    <source>
        <dbReference type="EMBL" id="CDH60715.1"/>
    </source>
</evidence>
<comment type="caution">
    <text evidence="3">The sequence shown here is derived from an EMBL/GenBank/DDBJ whole genome shotgun (WGS) entry which is preliminary data.</text>
</comment>